<feature type="compositionally biased region" description="Low complexity" evidence="1">
    <location>
        <begin position="26"/>
        <end position="46"/>
    </location>
</feature>
<evidence type="ECO:0000313" key="3">
    <source>
        <dbReference type="Proteomes" id="UP000288547"/>
    </source>
</evidence>
<dbReference type="PROSITE" id="PS51257">
    <property type="entry name" value="PROKAR_LIPOPROTEIN"/>
    <property type="match status" value="1"/>
</dbReference>
<dbReference type="AlphaFoldDB" id="A0A3S3Z189"/>
<keyword evidence="3" id="KW-1185">Reference proteome</keyword>
<sequence length="199" mass="20282">MRHISALIAIAILALGLTGCSDPDPISAGDADASSSPSPTSQTDGSAGEFAISGSADPEAQAQARTWLESVELPAGATHADARVARFDSFTGWPCGPVAELETFWSIPNSTMGETANWLMDNPPAELLSTAVGPLPNDASLKSAIVGFVPEEGAQEGIVFTLQKTQDGVAVRAEVAAQTDDATCPDLPDGEGYGAPGQG</sequence>
<gene>
    <name evidence="2" type="ORF">ELQ90_12235</name>
</gene>
<proteinExistence type="predicted"/>
<comment type="caution">
    <text evidence="2">The sequence shown here is derived from an EMBL/GenBank/DDBJ whole genome shotgun (WGS) entry which is preliminary data.</text>
</comment>
<dbReference type="RefSeq" id="WP_128495580.1">
    <property type="nucleotide sequence ID" value="NZ_RZNB01000005.1"/>
</dbReference>
<organism evidence="2 3">
    <name type="scientific">Labedella phragmitis</name>
    <dbReference type="NCBI Taxonomy" id="2498849"/>
    <lineage>
        <taxon>Bacteria</taxon>
        <taxon>Bacillati</taxon>
        <taxon>Actinomycetota</taxon>
        <taxon>Actinomycetes</taxon>
        <taxon>Micrococcales</taxon>
        <taxon>Microbacteriaceae</taxon>
        <taxon>Labedella</taxon>
    </lineage>
</organism>
<feature type="region of interest" description="Disordered" evidence="1">
    <location>
        <begin position="180"/>
        <end position="199"/>
    </location>
</feature>
<evidence type="ECO:0000313" key="2">
    <source>
        <dbReference type="EMBL" id="RWZ49533.1"/>
    </source>
</evidence>
<name>A0A3S3Z189_9MICO</name>
<feature type="region of interest" description="Disordered" evidence="1">
    <location>
        <begin position="26"/>
        <end position="63"/>
    </location>
</feature>
<dbReference type="EMBL" id="RZNB01000005">
    <property type="protein sequence ID" value="RWZ49533.1"/>
    <property type="molecule type" value="Genomic_DNA"/>
</dbReference>
<dbReference type="OrthoDB" id="5067165at2"/>
<accession>A0A3S3Z189</accession>
<reference evidence="2 3" key="1">
    <citation type="submission" date="2018-12" db="EMBL/GenBank/DDBJ databases">
        <authorList>
            <person name="Li F."/>
        </authorList>
    </citation>
    <scope>NUCLEOTIDE SEQUENCE [LARGE SCALE GENOMIC DNA]</scope>
    <source>
        <strain evidence="2 3">11W25H-1</strain>
    </source>
</reference>
<protein>
    <submittedName>
        <fullName evidence="2">Uncharacterized protein</fullName>
    </submittedName>
</protein>
<dbReference type="Proteomes" id="UP000288547">
    <property type="component" value="Unassembled WGS sequence"/>
</dbReference>
<evidence type="ECO:0000256" key="1">
    <source>
        <dbReference type="SAM" id="MobiDB-lite"/>
    </source>
</evidence>